<accession>W4F2R1</accession>
<dbReference type="InterPro" id="IPR013108">
    <property type="entry name" value="Amidohydro_3"/>
</dbReference>
<keyword evidence="3" id="KW-1185">Reference proteome</keyword>
<dbReference type="EMBL" id="ASQA01000013">
    <property type="protein sequence ID" value="ETT86774.1"/>
    <property type="molecule type" value="Genomic_DNA"/>
</dbReference>
<gene>
    <name evidence="2" type="ORF">C176_08677</name>
</gene>
<dbReference type="RefSeq" id="WP_038182720.1">
    <property type="nucleotide sequence ID" value="NZ_ASQA01000013.1"/>
</dbReference>
<evidence type="ECO:0000259" key="1">
    <source>
        <dbReference type="Pfam" id="PF07969"/>
    </source>
</evidence>
<dbReference type="Gene3D" id="3.20.20.140">
    <property type="entry name" value="Metal-dependent hydrolases"/>
    <property type="match status" value="1"/>
</dbReference>
<dbReference type="AlphaFoldDB" id="W4F2R1"/>
<evidence type="ECO:0000313" key="2">
    <source>
        <dbReference type="EMBL" id="ETT86774.1"/>
    </source>
</evidence>
<feature type="domain" description="Amidohydrolase 3" evidence="1">
    <location>
        <begin position="15"/>
        <end position="130"/>
    </location>
</feature>
<protein>
    <recommendedName>
        <fullName evidence="1">Amidohydrolase 3 domain-containing protein</fullName>
    </recommendedName>
</protein>
<dbReference type="PANTHER" id="PTHR22642">
    <property type="entry name" value="IMIDAZOLONEPROPIONASE"/>
    <property type="match status" value="1"/>
</dbReference>
<dbReference type="Proteomes" id="UP000019062">
    <property type="component" value="Unassembled WGS sequence"/>
</dbReference>
<comment type="caution">
    <text evidence="2">The sequence shown here is derived from an EMBL/GenBank/DDBJ whole genome shotgun (WGS) entry which is preliminary data.</text>
</comment>
<evidence type="ECO:0000313" key="3">
    <source>
        <dbReference type="Proteomes" id="UP000019062"/>
    </source>
</evidence>
<dbReference type="GO" id="GO:0016810">
    <property type="term" value="F:hydrolase activity, acting on carbon-nitrogen (but not peptide) bonds"/>
    <property type="evidence" value="ECO:0007669"/>
    <property type="project" value="InterPro"/>
</dbReference>
<dbReference type="eggNOG" id="COG1574">
    <property type="taxonomic scope" value="Bacteria"/>
</dbReference>
<dbReference type="Pfam" id="PF07969">
    <property type="entry name" value="Amidohydro_3"/>
    <property type="match status" value="1"/>
</dbReference>
<sequence length="140" mass="15854">MLLSFIYHPIILYRINPLKEADDLGILYKLHSDCPITPISTLFSVWAAVNRLTIDDIVLGPNQRIDVETALKAMTIYGAKLNFEEDKIGTIEVDKYSDFVVLDQDPTSVEPILIKDIQILSTIINGEVVYENKEVDFVLN</sequence>
<dbReference type="PANTHER" id="PTHR22642:SF2">
    <property type="entry name" value="PROTEIN LONG AFTER FAR-RED 3"/>
    <property type="match status" value="1"/>
</dbReference>
<name>W4F2R1_9BACL</name>
<proteinExistence type="predicted"/>
<dbReference type="InterPro" id="IPR011059">
    <property type="entry name" value="Metal-dep_hydrolase_composite"/>
</dbReference>
<dbReference type="SUPFAM" id="SSF51338">
    <property type="entry name" value="Composite domain of metallo-dependent hydrolases"/>
    <property type="match status" value="1"/>
</dbReference>
<reference evidence="2 3" key="1">
    <citation type="journal article" date="2014" name="BMC Genomics">
        <title>Genomic comparison of sporeforming bacilli isolated from milk.</title>
        <authorList>
            <person name="Moreno Switt A.I."/>
            <person name="Andrus A.D."/>
            <person name="Ranieri M.L."/>
            <person name="Orsi R.H."/>
            <person name="Ivy R."/>
            <person name="den Bakker H.C."/>
            <person name="Martin N.H."/>
            <person name="Wiedmann M."/>
            <person name="Boor K.J."/>
        </authorList>
    </citation>
    <scope>NUCLEOTIDE SEQUENCE [LARGE SCALE GENOMIC DNA]</scope>
    <source>
        <strain evidence="2 3">FSL R5-213</strain>
    </source>
</reference>
<organism evidence="2 3">
    <name type="scientific">Viridibacillus arenosi FSL R5-213</name>
    <dbReference type="NCBI Taxonomy" id="1227360"/>
    <lineage>
        <taxon>Bacteria</taxon>
        <taxon>Bacillati</taxon>
        <taxon>Bacillota</taxon>
        <taxon>Bacilli</taxon>
        <taxon>Bacillales</taxon>
        <taxon>Caryophanaceae</taxon>
        <taxon>Viridibacillus</taxon>
    </lineage>
</organism>
<dbReference type="PATRIC" id="fig|1227360.4.peg.1773"/>